<evidence type="ECO:0000259" key="7">
    <source>
        <dbReference type="PROSITE" id="PS51032"/>
    </source>
</evidence>
<evidence type="ECO:0000313" key="8">
    <source>
        <dbReference type="EMBL" id="CCO19127.1"/>
    </source>
</evidence>
<dbReference type="Proteomes" id="UP000198341">
    <property type="component" value="Chromosome 12"/>
</dbReference>
<dbReference type="eggNOG" id="ENOG502R1D7">
    <property type="taxonomic scope" value="Eukaryota"/>
</dbReference>
<name>K8ELK5_9CHLO</name>
<feature type="compositionally biased region" description="Basic residues" evidence="6">
    <location>
        <begin position="168"/>
        <end position="177"/>
    </location>
</feature>
<keyword evidence="9" id="KW-1185">Reference proteome</keyword>
<feature type="region of interest" description="Disordered" evidence="6">
    <location>
        <begin position="114"/>
        <end position="177"/>
    </location>
</feature>
<evidence type="ECO:0000256" key="3">
    <source>
        <dbReference type="ARBA" id="ARBA00023125"/>
    </source>
</evidence>
<feature type="compositionally biased region" description="Basic residues" evidence="6">
    <location>
        <begin position="41"/>
        <end position="52"/>
    </location>
</feature>
<gene>
    <name evidence="8" type="ordered locus">Bathy12g01210</name>
</gene>
<comment type="subcellular location">
    <subcellularLocation>
        <location evidence="1">Nucleus</location>
    </subcellularLocation>
</comment>
<dbReference type="GeneID" id="19012683"/>
<keyword evidence="5" id="KW-0539">Nucleus</keyword>
<evidence type="ECO:0000256" key="2">
    <source>
        <dbReference type="ARBA" id="ARBA00023015"/>
    </source>
</evidence>
<dbReference type="SUPFAM" id="SSF54171">
    <property type="entry name" value="DNA-binding domain"/>
    <property type="match status" value="2"/>
</dbReference>
<feature type="compositionally biased region" description="Basic and acidic residues" evidence="6">
    <location>
        <begin position="130"/>
        <end position="149"/>
    </location>
</feature>
<feature type="compositionally biased region" description="Acidic residues" evidence="6">
    <location>
        <begin position="59"/>
        <end position="68"/>
    </location>
</feature>
<keyword evidence="4" id="KW-0804">Transcription</keyword>
<dbReference type="GO" id="GO:0003700">
    <property type="term" value="F:DNA-binding transcription factor activity"/>
    <property type="evidence" value="ECO:0007669"/>
    <property type="project" value="InterPro"/>
</dbReference>
<evidence type="ECO:0000256" key="4">
    <source>
        <dbReference type="ARBA" id="ARBA00023163"/>
    </source>
</evidence>
<accession>K8ELK5</accession>
<dbReference type="OrthoDB" id="207175at2759"/>
<feature type="region of interest" description="Disordered" evidence="6">
    <location>
        <begin position="33"/>
        <end position="99"/>
    </location>
</feature>
<dbReference type="PANTHER" id="PTHR32467:SF90">
    <property type="entry name" value="AP2-LIKE ETHYLENE-RESPONSIVE TRANSCRIPTION FACTOR AIL1"/>
    <property type="match status" value="1"/>
</dbReference>
<feature type="compositionally biased region" description="Acidic residues" evidence="6">
    <location>
        <begin position="85"/>
        <end position="99"/>
    </location>
</feature>
<dbReference type="RefSeq" id="XP_007510012.1">
    <property type="nucleotide sequence ID" value="XM_007509950.1"/>
</dbReference>
<dbReference type="AlphaFoldDB" id="K8ELK5"/>
<dbReference type="STRING" id="41875.K8ELK5"/>
<feature type="domain" description="AP2/ERF" evidence="7">
    <location>
        <begin position="169"/>
        <end position="231"/>
    </location>
</feature>
<dbReference type="GO" id="GO:0005634">
    <property type="term" value="C:nucleus"/>
    <property type="evidence" value="ECO:0007669"/>
    <property type="project" value="UniProtKB-SubCell"/>
</dbReference>
<dbReference type="InterPro" id="IPR016177">
    <property type="entry name" value="DNA-bd_dom_sf"/>
</dbReference>
<dbReference type="SMART" id="SM00380">
    <property type="entry name" value="AP2"/>
    <property type="match status" value="2"/>
</dbReference>
<feature type="compositionally biased region" description="Basic residues" evidence="6">
    <location>
        <begin position="357"/>
        <end position="368"/>
    </location>
</feature>
<dbReference type="PROSITE" id="PS51032">
    <property type="entry name" value="AP2_ERF"/>
    <property type="match status" value="2"/>
</dbReference>
<proteinExistence type="predicted"/>
<feature type="domain" description="AP2/ERF" evidence="7">
    <location>
        <begin position="267"/>
        <end position="324"/>
    </location>
</feature>
<dbReference type="Gene3D" id="3.30.730.10">
    <property type="entry name" value="AP2/ERF domain"/>
    <property type="match status" value="2"/>
</dbReference>
<evidence type="ECO:0000256" key="1">
    <source>
        <dbReference type="ARBA" id="ARBA00004123"/>
    </source>
</evidence>
<evidence type="ECO:0000256" key="6">
    <source>
        <dbReference type="SAM" id="MobiDB-lite"/>
    </source>
</evidence>
<evidence type="ECO:0000256" key="5">
    <source>
        <dbReference type="ARBA" id="ARBA00023242"/>
    </source>
</evidence>
<protein>
    <submittedName>
        <fullName evidence="8">Floral homeotic protein</fullName>
    </submittedName>
</protein>
<feature type="region of interest" description="Disordered" evidence="6">
    <location>
        <begin position="341"/>
        <end position="368"/>
    </location>
</feature>
<organism evidence="8 9">
    <name type="scientific">Bathycoccus prasinos</name>
    <dbReference type="NCBI Taxonomy" id="41875"/>
    <lineage>
        <taxon>Eukaryota</taxon>
        <taxon>Viridiplantae</taxon>
        <taxon>Chlorophyta</taxon>
        <taxon>Mamiellophyceae</taxon>
        <taxon>Mamiellales</taxon>
        <taxon>Bathycoccaceae</taxon>
        <taxon>Bathycoccus</taxon>
    </lineage>
</organism>
<dbReference type="InterPro" id="IPR001471">
    <property type="entry name" value="AP2/ERF_dom"/>
</dbReference>
<dbReference type="GO" id="GO:0003677">
    <property type="term" value="F:DNA binding"/>
    <property type="evidence" value="ECO:0007669"/>
    <property type="project" value="UniProtKB-KW"/>
</dbReference>
<evidence type="ECO:0000313" key="9">
    <source>
        <dbReference type="Proteomes" id="UP000198341"/>
    </source>
</evidence>
<dbReference type="EMBL" id="FO082267">
    <property type="protein sequence ID" value="CCO19127.1"/>
    <property type="molecule type" value="Genomic_DNA"/>
</dbReference>
<dbReference type="CDD" id="cd00018">
    <property type="entry name" value="AP2"/>
    <property type="match status" value="2"/>
</dbReference>
<dbReference type="KEGG" id="bpg:Bathy12g01210"/>
<dbReference type="InterPro" id="IPR036955">
    <property type="entry name" value="AP2/ERF_dom_sf"/>
</dbReference>
<dbReference type="PANTHER" id="PTHR32467">
    <property type="entry name" value="AP2-LIKE ETHYLENE-RESPONSIVE TRANSCRIPTION FACTOR"/>
    <property type="match status" value="1"/>
</dbReference>
<sequence length="368" mass="41864">MREYEDTHRVSHACLPLIPTANDWHTAVAVLATSEQQQHQQQHKKGRKKTTSPRREEGGKEEDEEEGAEGLRKKTKKKRKKNEGEAEDKDDEEEEDEIEKVDAATLAANMKKVPLIERDARGGGDPNFHGLRESGEEQGRQEQQQEHEQQQQQQQQQQEKEATPPHSSRFRGVTKHKRSGRWEAHIWIRDSKKQVYLGGYSNEQHAAEAFDLVAMKCKLMKNGRKIKLNYPASKYQDLQGYLLSTPLEELIMAVRRQSQGFARGSSGYRGVTLHPTGRWEARIGLPGGQKHVYLGLFETEVEAARAYDVKLVELRGPSMATNFAISNYAESIKLFYEENPAAVNESTESTPSPKEAKSKKMKRKPAPH</sequence>
<keyword evidence="2" id="KW-0805">Transcription regulation</keyword>
<keyword evidence="3" id="KW-0238">DNA-binding</keyword>
<reference evidence="8 9" key="1">
    <citation type="submission" date="2011-10" db="EMBL/GenBank/DDBJ databases">
        <authorList>
            <person name="Genoscope - CEA"/>
        </authorList>
    </citation>
    <scope>NUCLEOTIDE SEQUENCE [LARGE SCALE GENOMIC DNA]</scope>
    <source>
        <strain evidence="8 9">RCC 1105</strain>
    </source>
</reference>